<feature type="compositionally biased region" description="Acidic residues" evidence="1">
    <location>
        <begin position="365"/>
        <end position="375"/>
    </location>
</feature>
<reference evidence="3" key="1">
    <citation type="submission" date="2014-09" db="EMBL/GenBank/DDBJ databases">
        <title>Genome sequence of the luminous mushroom Mycena chlorophos for searching fungal bioluminescence genes.</title>
        <authorList>
            <person name="Tanaka Y."/>
            <person name="Kasuga D."/>
            <person name="Oba Y."/>
            <person name="Hase S."/>
            <person name="Sato K."/>
            <person name="Oba Y."/>
            <person name="Sakakibara Y."/>
        </authorList>
    </citation>
    <scope>NUCLEOTIDE SEQUENCE</scope>
</reference>
<protein>
    <recommendedName>
        <fullName evidence="2">HNH nuclease domain-containing protein</fullName>
    </recommendedName>
</protein>
<sequence length="395" mass="44310">MAKYIPTDPGSYINRDQRNIHIWGTSLDTSLRCLVGGCFQWLSVPLLPQTAVINGEDIEQRALTNRDIYGFVRKVLVPPDTDQLEEILVGPVHSAHGLNLPSEANFRDVVQALLETAKTGTVTDAVAEDDNPALLGQYLFFLRHRQYPTKLISVNPTLKRVIGVTRTISQPNSGSKKAPPVQQVSDSASHTSLKRKRNAVISTFRTTTRMRDALCKATGVEVPERKRGDNYHPFNVAHIYPRAWMLEVNKVLARRQYPEDLEKRISKCVSKFGNTTRNSLLLLNTMHSMFDDYQLAFGFRASQRTYKHWGYQFEQGGALGFTPGLPLYPSVVQGPPLPRNELLLFHFDTAVFTHFAGFGQQTQLQDEDEDEEEEAMGGNQDDGNASGDDEDEGDD</sequence>
<feature type="domain" description="HNH nuclease" evidence="2">
    <location>
        <begin position="215"/>
        <end position="297"/>
    </location>
</feature>
<dbReference type="Proteomes" id="UP000815677">
    <property type="component" value="Unassembled WGS sequence"/>
</dbReference>
<name>A0ABQ0M3Z2_MYCCL</name>
<dbReference type="EMBL" id="DF849525">
    <property type="protein sequence ID" value="GAT57957.1"/>
    <property type="molecule type" value="Genomic_DNA"/>
</dbReference>
<gene>
    <name evidence="3" type="ORF">MCHLO_14442</name>
</gene>
<evidence type="ECO:0000256" key="1">
    <source>
        <dbReference type="SAM" id="MobiDB-lite"/>
    </source>
</evidence>
<feature type="compositionally biased region" description="Polar residues" evidence="1">
    <location>
        <begin position="182"/>
        <end position="191"/>
    </location>
</feature>
<proteinExistence type="predicted"/>
<dbReference type="Pfam" id="PF13391">
    <property type="entry name" value="HNH_2"/>
    <property type="match status" value="1"/>
</dbReference>
<keyword evidence="4" id="KW-1185">Reference proteome</keyword>
<evidence type="ECO:0000313" key="3">
    <source>
        <dbReference type="EMBL" id="GAT57957.1"/>
    </source>
</evidence>
<evidence type="ECO:0000313" key="4">
    <source>
        <dbReference type="Proteomes" id="UP000815677"/>
    </source>
</evidence>
<accession>A0ABQ0M3Z2</accession>
<dbReference type="InterPro" id="IPR003615">
    <property type="entry name" value="HNH_nuc"/>
</dbReference>
<feature type="region of interest" description="Disordered" evidence="1">
    <location>
        <begin position="361"/>
        <end position="395"/>
    </location>
</feature>
<feature type="region of interest" description="Disordered" evidence="1">
    <location>
        <begin position="169"/>
        <end position="195"/>
    </location>
</feature>
<evidence type="ECO:0000259" key="2">
    <source>
        <dbReference type="Pfam" id="PF13391"/>
    </source>
</evidence>
<organism evidence="3 4">
    <name type="scientific">Mycena chlorophos</name>
    <name type="common">Agaric fungus</name>
    <name type="synonym">Agaricus chlorophos</name>
    <dbReference type="NCBI Taxonomy" id="658473"/>
    <lineage>
        <taxon>Eukaryota</taxon>
        <taxon>Fungi</taxon>
        <taxon>Dikarya</taxon>
        <taxon>Basidiomycota</taxon>
        <taxon>Agaricomycotina</taxon>
        <taxon>Agaricomycetes</taxon>
        <taxon>Agaricomycetidae</taxon>
        <taxon>Agaricales</taxon>
        <taxon>Marasmiineae</taxon>
        <taxon>Mycenaceae</taxon>
        <taxon>Mycena</taxon>
    </lineage>
</organism>